<comment type="caution">
    <text evidence="3">The sequence shown here is derived from an EMBL/GenBank/DDBJ whole genome shotgun (WGS) entry which is preliminary data.</text>
</comment>
<keyword evidence="4" id="KW-1185">Reference proteome</keyword>
<reference evidence="3 4" key="1">
    <citation type="submission" date="2023-07" db="EMBL/GenBank/DDBJ databases">
        <title>Genomic Encyclopedia of Type Strains, Phase IV (KMG-IV): sequencing the most valuable type-strain genomes for metagenomic binning, comparative biology and taxonomic classification.</title>
        <authorList>
            <person name="Goeker M."/>
        </authorList>
    </citation>
    <scope>NUCLEOTIDE SEQUENCE [LARGE SCALE GENOMIC DNA]</scope>
    <source>
        <strain evidence="3 4">DSM 105143</strain>
    </source>
</reference>
<feature type="compositionally biased region" description="Basic and acidic residues" evidence="1">
    <location>
        <begin position="280"/>
        <end position="295"/>
    </location>
</feature>
<evidence type="ECO:0000313" key="4">
    <source>
        <dbReference type="Proteomes" id="UP001223079"/>
    </source>
</evidence>
<feature type="chain" id="PRO_5046195029" evidence="2">
    <location>
        <begin position="27"/>
        <end position="1112"/>
    </location>
</feature>
<accession>A0ABT9YR26</accession>
<feature type="signal peptide" evidence="2">
    <location>
        <begin position="1"/>
        <end position="26"/>
    </location>
</feature>
<dbReference type="Gene3D" id="3.90.70.10">
    <property type="entry name" value="Cysteine proteinases"/>
    <property type="match status" value="1"/>
</dbReference>
<evidence type="ECO:0000313" key="3">
    <source>
        <dbReference type="EMBL" id="MDQ0222184.1"/>
    </source>
</evidence>
<dbReference type="Gene3D" id="2.60.40.3760">
    <property type="match status" value="6"/>
</dbReference>
<evidence type="ECO:0000256" key="2">
    <source>
        <dbReference type="SAM" id="SignalP"/>
    </source>
</evidence>
<dbReference type="InterPro" id="IPR013688">
    <property type="entry name" value="GBS_Bsp-like"/>
</dbReference>
<sequence>MKRYSKFIILSSTVILGALTPLNAVNADQISGQAIYVKTKETTSVNQRVTAKIQALEVEGKPVLRLTDLSTADINQIKVTVSSKSNESLQHTYEAKLDKDGYYTVELDAEKHDFTDNSFVAKVVLERHNNVFDFLSDYDFTWEKEQTTEKPTANVSNEAVETVANTEGVTTATETSRAIAADIVSESAQEKTDQPAETTATVETVTDATTTAEPNPQTSEASKETNTEVEQESSTTTESASKTDALSKTRLENPSVRVSLDGKDVTSTPSVSQSTSEATTSKETDSKGSTEKSTDTDTNNSTTPRITEEVSHFGTEAIARNATAGVQTTGTIKVVKNEDNGSFEIIVSNADTENGVEEVLLPVWSAKNGQDDIEWYRAQKQSDDTFKAIVSISNHNNDLGEYYIHLYYIDRKKKLVGVGGTQTNISKTVAEPTGTLKVSKNNTVTGEFELTVSNIYAPQGLREVLVPVWSDANGQDDIKWYSAQKHADGSYRVTVNPANHKQNTGVYHAHLYYRQNDGQLKGVSGIKHTVQNAPVSGNISIKNSNNASGQFEILVTNVASQSGIKDVLVPVWGDKDGQNDIKWYTATKQSDGNYKVLVDIKNHNYEQGTYHAHLYYRLSNGSLKGVSTATTVVETKNSFGTLSIVNKNNQTGSFDVVIKDVNPSYVLSEILLPIWSEKNDQDDIQWYKATKQNDGTYKVSVSISNHKFDSGTYHVHYYHRLANGELKGIGSIKTSIESQNSSPTGNLAISKKSNGFEVLISNVNAPSGVTSVLVPIWSDAGGQDDIRWYNAAKQSDGNYHVSVNIADHHNRYGKYHAHLYYRLGSGQLVGVSGTSTEVASNNTTNNASITTSYNGTGSYTVNLSNVSGYGRVNVAVWSEVGDQDDIRWYEAYSNGNGNYSFNFNAQNHSGTGTYHIHAYLTNNGNTLLGSTTVNVARTNYSAPYYYQGDTRWGSRMFGAYTMYATGCVPTVVAMAASGITGNAVSPVDVASYLYYNTQEFNRIHGMGTTGQGVVLGANHFGVKTKALGSQNAIVEALQNGHYVAAAVGHSVFVSSPSTHQILLKGYQNGKTYVMDPYTPSLNGWYDVSYLTSVPSTWSGDFYNGSVFIQLSE</sequence>
<dbReference type="Pfam" id="PF08481">
    <property type="entry name" value="GBS_Bsp-like"/>
    <property type="match status" value="6"/>
</dbReference>
<feature type="compositionally biased region" description="Low complexity" evidence="1">
    <location>
        <begin position="265"/>
        <end position="276"/>
    </location>
</feature>
<gene>
    <name evidence="3" type="ORF">J2S23_000735</name>
</gene>
<organism evidence="3 4">
    <name type="scientific">Streptococcus moroccensis</name>
    <dbReference type="NCBI Taxonomy" id="1451356"/>
    <lineage>
        <taxon>Bacteria</taxon>
        <taxon>Bacillati</taxon>
        <taxon>Bacillota</taxon>
        <taxon>Bacilli</taxon>
        <taxon>Lactobacillales</taxon>
        <taxon>Streptococcaceae</taxon>
        <taxon>Streptococcus</taxon>
    </lineage>
</organism>
<evidence type="ECO:0000256" key="1">
    <source>
        <dbReference type="SAM" id="MobiDB-lite"/>
    </source>
</evidence>
<keyword evidence="2" id="KW-0732">Signal</keyword>
<name>A0ABT9YR26_9STRE</name>
<dbReference type="Proteomes" id="UP001223079">
    <property type="component" value="Unassembled WGS sequence"/>
</dbReference>
<feature type="compositionally biased region" description="Low complexity" evidence="1">
    <location>
        <begin position="196"/>
        <end position="213"/>
    </location>
</feature>
<dbReference type="RefSeq" id="WP_307121401.1">
    <property type="nucleotide sequence ID" value="NZ_JAUSTM010000005.1"/>
</dbReference>
<protein>
    <submittedName>
        <fullName evidence="3">Uncharacterized protein YegP (UPF0339 family)</fullName>
    </submittedName>
</protein>
<proteinExistence type="predicted"/>
<feature type="compositionally biased region" description="Low complexity" evidence="1">
    <location>
        <begin position="232"/>
        <end position="243"/>
    </location>
</feature>
<dbReference type="EMBL" id="JAUSTM010000005">
    <property type="protein sequence ID" value="MDQ0222184.1"/>
    <property type="molecule type" value="Genomic_DNA"/>
</dbReference>
<feature type="region of interest" description="Disordered" evidence="1">
    <location>
        <begin position="184"/>
        <end position="306"/>
    </location>
</feature>